<keyword evidence="1" id="KW-0418">Kinase</keyword>
<accession>A0ABS8EJ86</accession>
<name>A0ABS8EJ86_9FLAO</name>
<dbReference type="EMBL" id="JAFMPT010000001">
    <property type="protein sequence ID" value="MCC1483180.1"/>
    <property type="molecule type" value="Genomic_DNA"/>
</dbReference>
<dbReference type="NCBIfam" id="NF040656">
    <property type="entry name" value="GHMP_GYDIA"/>
    <property type="match status" value="1"/>
</dbReference>
<sequence>MQHFKSNGKLLLTAEYLVLDGAKALALPTKLGQSLTVDANDSNHLQWKSYDEANQLWYEDQFFIDKIKIAKHDASNPISERLLQIFNAVLELNPNALEEHKGYSFTTQQDFNRFWGLGTSSTLINNMAQWAKIDAYALLEKTFGGSGYDIACAQQRSAILYQRTNTKPLVSNVDFNPVFKNHLYFVYLNKKQNSREGIAKYKAHKGDLSHSIDAINAITQSIITCNSLADFKTLISTHEVIISKVIDQKPVKDLLFNDFDGAIKSLGAWGGDFILVASDINPEAYFISKGYSTVIPYSQFI</sequence>
<dbReference type="Gene3D" id="3.30.230.10">
    <property type="match status" value="1"/>
</dbReference>
<dbReference type="Proteomes" id="UP000778797">
    <property type="component" value="Unassembled WGS sequence"/>
</dbReference>
<evidence type="ECO:0000313" key="2">
    <source>
        <dbReference type="Proteomes" id="UP000778797"/>
    </source>
</evidence>
<protein>
    <submittedName>
        <fullName evidence="1">GHMP kinase</fullName>
    </submittedName>
</protein>
<dbReference type="SUPFAM" id="SSF54211">
    <property type="entry name" value="Ribosomal protein S5 domain 2-like"/>
    <property type="match status" value="1"/>
</dbReference>
<organism evidence="1 2">
    <name type="scientific">Winogradskyella immobilis</name>
    <dbReference type="NCBI Taxonomy" id="2816852"/>
    <lineage>
        <taxon>Bacteria</taxon>
        <taxon>Pseudomonadati</taxon>
        <taxon>Bacteroidota</taxon>
        <taxon>Flavobacteriia</taxon>
        <taxon>Flavobacteriales</taxon>
        <taxon>Flavobacteriaceae</taxon>
        <taxon>Winogradskyella</taxon>
    </lineage>
</organism>
<gene>
    <name evidence="1" type="ORF">J1C55_01140</name>
</gene>
<dbReference type="GO" id="GO:0016301">
    <property type="term" value="F:kinase activity"/>
    <property type="evidence" value="ECO:0007669"/>
    <property type="project" value="UniProtKB-KW"/>
</dbReference>
<comment type="caution">
    <text evidence="1">The sequence shown here is derived from an EMBL/GenBank/DDBJ whole genome shotgun (WGS) entry which is preliminary data.</text>
</comment>
<reference evidence="1" key="2">
    <citation type="submission" date="2021-10" db="EMBL/GenBank/DDBJ databases">
        <title>Genome of Winogradskyella sp. E313.</title>
        <authorList>
            <person name="Zhou Y."/>
        </authorList>
    </citation>
    <scope>NUCLEOTIDE SEQUENCE</scope>
    <source>
        <strain evidence="1">E313</strain>
    </source>
</reference>
<dbReference type="RefSeq" id="WP_227475601.1">
    <property type="nucleotide sequence ID" value="NZ_JAFMPT010000001.1"/>
</dbReference>
<dbReference type="InterPro" id="IPR047765">
    <property type="entry name" value="GHMP_GYDIA-like"/>
</dbReference>
<proteinExistence type="predicted"/>
<dbReference type="InterPro" id="IPR014721">
    <property type="entry name" value="Ribsml_uS5_D2-typ_fold_subgr"/>
</dbReference>
<dbReference type="InterPro" id="IPR020568">
    <property type="entry name" value="Ribosomal_Su5_D2-typ_SF"/>
</dbReference>
<reference evidence="1" key="1">
    <citation type="submission" date="2021-03" db="EMBL/GenBank/DDBJ databases">
        <authorList>
            <person name="Ping X."/>
        </authorList>
    </citation>
    <scope>NUCLEOTIDE SEQUENCE</scope>
    <source>
        <strain evidence="1">E313</strain>
    </source>
</reference>
<evidence type="ECO:0000313" key="1">
    <source>
        <dbReference type="EMBL" id="MCC1483180.1"/>
    </source>
</evidence>
<keyword evidence="2" id="KW-1185">Reference proteome</keyword>
<keyword evidence="1" id="KW-0808">Transferase</keyword>